<dbReference type="CDD" id="cd03529">
    <property type="entry name" value="Rieske_NirD"/>
    <property type="match status" value="1"/>
</dbReference>
<evidence type="ECO:0000313" key="9">
    <source>
        <dbReference type="Proteomes" id="UP000622547"/>
    </source>
</evidence>
<dbReference type="PROSITE" id="PS51300">
    <property type="entry name" value="NIRD"/>
    <property type="match status" value="1"/>
</dbReference>
<dbReference type="AlphaFoldDB" id="A0A8J3UES0"/>
<dbReference type="GO" id="GO:0051537">
    <property type="term" value="F:2 iron, 2 sulfur cluster binding"/>
    <property type="evidence" value="ECO:0007669"/>
    <property type="project" value="UniProtKB-KW"/>
</dbReference>
<proteinExistence type="predicted"/>
<dbReference type="Gene3D" id="2.102.10.10">
    <property type="entry name" value="Rieske [2Fe-2S] iron-sulphur domain"/>
    <property type="match status" value="1"/>
</dbReference>
<evidence type="ECO:0000256" key="6">
    <source>
        <dbReference type="ARBA" id="ARBA00023063"/>
    </source>
</evidence>
<feature type="domain" description="Rieske" evidence="7">
    <location>
        <begin position="17"/>
        <end position="117"/>
    </location>
</feature>
<reference evidence="8 9" key="1">
    <citation type="submission" date="2021-01" db="EMBL/GenBank/DDBJ databases">
        <title>Whole genome shotgun sequence of Planotetraspora phitsanulokensis NBRC 104273.</title>
        <authorList>
            <person name="Komaki H."/>
            <person name="Tamura T."/>
        </authorList>
    </citation>
    <scope>NUCLEOTIDE SEQUENCE [LARGE SCALE GENOMIC DNA]</scope>
    <source>
        <strain evidence="8 9">NBRC 104273</strain>
    </source>
</reference>
<dbReference type="InterPro" id="IPR036922">
    <property type="entry name" value="Rieske_2Fe-2S_sf"/>
</dbReference>
<dbReference type="EMBL" id="BOOP01000042">
    <property type="protein sequence ID" value="GII42342.1"/>
    <property type="molecule type" value="Genomic_DNA"/>
</dbReference>
<keyword evidence="5" id="KW-0411">Iron-sulfur</keyword>
<dbReference type="InterPro" id="IPR017941">
    <property type="entry name" value="Rieske_2Fe-2S"/>
</dbReference>
<keyword evidence="2" id="KW-0479">Metal-binding</keyword>
<dbReference type="RefSeq" id="WP_204077773.1">
    <property type="nucleotide sequence ID" value="NZ_BAABHI010000021.1"/>
</dbReference>
<dbReference type="PANTHER" id="PTHR40562">
    <property type="match status" value="1"/>
</dbReference>
<dbReference type="GO" id="GO:0016705">
    <property type="term" value="F:oxidoreductase activity, acting on paired donors, with incorporation or reduction of molecular oxygen"/>
    <property type="evidence" value="ECO:0007669"/>
    <property type="project" value="UniProtKB-ARBA"/>
</dbReference>
<dbReference type="SUPFAM" id="SSF50022">
    <property type="entry name" value="ISP domain"/>
    <property type="match status" value="1"/>
</dbReference>
<evidence type="ECO:0000256" key="1">
    <source>
        <dbReference type="ARBA" id="ARBA00022714"/>
    </source>
</evidence>
<comment type="caution">
    <text evidence="8">The sequence shown here is derived from an EMBL/GenBank/DDBJ whole genome shotgun (WGS) entry which is preliminary data.</text>
</comment>
<dbReference type="Pfam" id="PF13806">
    <property type="entry name" value="Rieske_2"/>
    <property type="match status" value="1"/>
</dbReference>
<sequence length="120" mass="12658">MTSLAVTHAPAEAGTWTRVCRHADLIAERGVAALIGPHQVAVFLTFDGGLYALGNRDPYSGTHVMSRGIVGTRNGEPCVASPMHKQVFSLVTGACVDDPSVVVPTYPIRVNDETVEVSVA</sequence>
<gene>
    <name evidence="8" type="primary">nirD</name>
    <name evidence="8" type="ORF">Pph01_73450</name>
</gene>
<name>A0A8J3UES0_9ACTN</name>
<keyword evidence="4" id="KW-0408">Iron</keyword>
<dbReference type="GO" id="GO:0004497">
    <property type="term" value="F:monooxygenase activity"/>
    <property type="evidence" value="ECO:0007669"/>
    <property type="project" value="UniProtKB-ARBA"/>
</dbReference>
<accession>A0A8J3UES0</accession>
<keyword evidence="6" id="KW-0534">Nitrate assimilation</keyword>
<dbReference type="PANTHER" id="PTHR40562:SF1">
    <property type="entry name" value="NITRITE REDUCTASE (NADH) SMALL SUBUNIT"/>
    <property type="match status" value="1"/>
</dbReference>
<evidence type="ECO:0000256" key="2">
    <source>
        <dbReference type="ARBA" id="ARBA00022723"/>
    </source>
</evidence>
<keyword evidence="3" id="KW-0560">Oxidoreductase</keyword>
<dbReference type="InterPro" id="IPR012748">
    <property type="entry name" value="Rieske-like_NirD"/>
</dbReference>
<evidence type="ECO:0000256" key="4">
    <source>
        <dbReference type="ARBA" id="ARBA00023004"/>
    </source>
</evidence>
<dbReference type="NCBIfam" id="TIGR02378">
    <property type="entry name" value="nirD_assim_sml"/>
    <property type="match status" value="1"/>
</dbReference>
<dbReference type="InterPro" id="IPR017881">
    <property type="entry name" value="NirD"/>
</dbReference>
<evidence type="ECO:0000256" key="5">
    <source>
        <dbReference type="ARBA" id="ARBA00023014"/>
    </source>
</evidence>
<keyword evidence="9" id="KW-1185">Reference proteome</keyword>
<organism evidence="8 9">
    <name type="scientific">Planotetraspora phitsanulokensis</name>
    <dbReference type="NCBI Taxonomy" id="575192"/>
    <lineage>
        <taxon>Bacteria</taxon>
        <taxon>Bacillati</taxon>
        <taxon>Actinomycetota</taxon>
        <taxon>Actinomycetes</taxon>
        <taxon>Streptosporangiales</taxon>
        <taxon>Streptosporangiaceae</taxon>
        <taxon>Planotetraspora</taxon>
    </lineage>
</organism>
<evidence type="ECO:0000256" key="3">
    <source>
        <dbReference type="ARBA" id="ARBA00023002"/>
    </source>
</evidence>
<evidence type="ECO:0000259" key="7">
    <source>
        <dbReference type="PROSITE" id="PS51296"/>
    </source>
</evidence>
<dbReference type="GO" id="GO:0042128">
    <property type="term" value="P:nitrate assimilation"/>
    <property type="evidence" value="ECO:0007669"/>
    <property type="project" value="UniProtKB-KW"/>
</dbReference>
<dbReference type="Proteomes" id="UP000622547">
    <property type="component" value="Unassembled WGS sequence"/>
</dbReference>
<dbReference type="GO" id="GO:0008942">
    <property type="term" value="F:nitrite reductase [NAD(P)H] activity"/>
    <property type="evidence" value="ECO:0007669"/>
    <property type="project" value="InterPro"/>
</dbReference>
<protein>
    <submittedName>
        <fullName evidence="8">Nitrite reductase small subunit</fullName>
    </submittedName>
</protein>
<dbReference type="GO" id="GO:0046872">
    <property type="term" value="F:metal ion binding"/>
    <property type="evidence" value="ECO:0007669"/>
    <property type="project" value="UniProtKB-KW"/>
</dbReference>
<dbReference type="PROSITE" id="PS51296">
    <property type="entry name" value="RIESKE"/>
    <property type="match status" value="1"/>
</dbReference>
<evidence type="ECO:0000313" key="8">
    <source>
        <dbReference type="EMBL" id="GII42342.1"/>
    </source>
</evidence>
<keyword evidence="1" id="KW-0001">2Fe-2S</keyword>